<dbReference type="CDD" id="cd09917">
    <property type="entry name" value="F-box_SF"/>
    <property type="match status" value="1"/>
</dbReference>
<dbReference type="AlphaFoldDB" id="A0AAD5H390"/>
<reference evidence="3" key="1">
    <citation type="submission" date="2020-11" db="EMBL/GenBank/DDBJ databases">
        <title>Chlorella ohadii genome sequencing and assembly.</title>
        <authorList>
            <person name="Murik O."/>
            <person name="Treves H."/>
            <person name="Kedem I."/>
            <person name="Shotland Y."/>
            <person name="Kaplan A."/>
        </authorList>
    </citation>
    <scope>NUCLEOTIDE SEQUENCE</scope>
    <source>
        <strain evidence="3">1</strain>
    </source>
</reference>
<dbReference type="InterPro" id="IPR015943">
    <property type="entry name" value="WD40/YVTN_repeat-like_dom_sf"/>
</dbReference>
<organism evidence="3 4">
    <name type="scientific">Chlorella ohadii</name>
    <dbReference type="NCBI Taxonomy" id="2649997"/>
    <lineage>
        <taxon>Eukaryota</taxon>
        <taxon>Viridiplantae</taxon>
        <taxon>Chlorophyta</taxon>
        <taxon>core chlorophytes</taxon>
        <taxon>Trebouxiophyceae</taxon>
        <taxon>Chlorellales</taxon>
        <taxon>Chlorellaceae</taxon>
        <taxon>Chlorella clade</taxon>
        <taxon>Chlorella</taxon>
    </lineage>
</organism>
<keyword evidence="4" id="KW-1185">Reference proteome</keyword>
<dbReference type="PROSITE" id="PS50181">
    <property type="entry name" value="FBOX"/>
    <property type="match status" value="1"/>
</dbReference>
<name>A0AAD5H390_9CHLO</name>
<comment type="caution">
    <text evidence="3">The sequence shown here is derived from an EMBL/GenBank/DDBJ whole genome shotgun (WGS) entry which is preliminary data.</text>
</comment>
<dbReference type="InterPro" id="IPR036047">
    <property type="entry name" value="F-box-like_dom_sf"/>
</dbReference>
<dbReference type="Gene3D" id="1.20.1280.50">
    <property type="match status" value="1"/>
</dbReference>
<dbReference type="SMART" id="SM00256">
    <property type="entry name" value="FBOX"/>
    <property type="match status" value="1"/>
</dbReference>
<feature type="region of interest" description="Disordered" evidence="1">
    <location>
        <begin position="850"/>
        <end position="874"/>
    </location>
</feature>
<evidence type="ECO:0000313" key="4">
    <source>
        <dbReference type="Proteomes" id="UP001205105"/>
    </source>
</evidence>
<dbReference type="InterPro" id="IPR001810">
    <property type="entry name" value="F-box_dom"/>
</dbReference>
<evidence type="ECO:0000313" key="3">
    <source>
        <dbReference type="EMBL" id="KAI7838595.1"/>
    </source>
</evidence>
<accession>A0AAD5H390</accession>
<sequence length="874" mass="92136">MDGLSNDALQQVLQHLDWQDLMAAGAACRQLRSAATPDSLLWRRLCLRRWHGPLNTWFPAPPPQLPTNSNHSAAAPQQQRINYRALFLQDNGWTAPEAGMAQQQWAGSSWNDEVVAVQPSAAADGSTLVAVSSSRELRLLQIDGSPEPKLRPLRAGVHVLRGGHVQWSSLAALPGGNGSLVAAGSCHGSITLWRLPDSLVSELHHLPHCNRLAALLDPLALLRPGAQQASALSVLDTATWTEAGPPMRDVLDGYELAATVPASAGSGGSEYIAGSVKLSDDQVSGWACRRCYAAAPGATCFHKSQASAAALCFFDSRAERGMVARYATHHRSLYPHLELVREHFLLTSHAGVPVAVWDRRRMNGAVHEVQHIPRELDLQLAASLPLGDPGDHELPTSQALHLSATEDLLIGRADSGMCWLFDLSERLGWADGSHPGSWGHLDERDFDRAPLPLGCIGAPFEVWCSNGEEAPPLHWLPRAAAWLSHSHQLLALGGLELEDKQRLFPAHKQGSPYPSNALVVASLCRCKRSACAALGEGKLAPRVPTFQVSLERDGSAPLALDVPCSFTAGRFDRLVAFLAREHWAVAACGSPASSARLAGASERELHAAELHFIRELGTLRSKAGTAVPEKVVGKLLGIGVKALHTRCEQLFGCKWAAFLGQQCSSSAAHSSPCASSQPSTAAADDEAPLCQLRPAAAAPSVTAEPPTTLLPAAAAPAAVLSAATAATLEPLMEPCFLMDCPSCEEQETYEVLSMLFGPGPSPAAGGSYAYGGPAPAAAAGGYAYGGPGAVAAAAAAQTATASCGCCATAVCGCEELESVYSAGQQQQQCLQLPTAAAAAAAEPEVIELLDSSEESEGEEEEEWRIAAPATTQKR</sequence>
<dbReference type="SUPFAM" id="SSF81383">
    <property type="entry name" value="F-box domain"/>
    <property type="match status" value="1"/>
</dbReference>
<feature type="domain" description="F-box" evidence="2">
    <location>
        <begin position="1"/>
        <end position="45"/>
    </location>
</feature>
<dbReference type="SUPFAM" id="SSF101898">
    <property type="entry name" value="NHL repeat"/>
    <property type="match status" value="1"/>
</dbReference>
<dbReference type="Gene3D" id="2.130.10.10">
    <property type="entry name" value="YVTN repeat-like/Quinoprotein amine dehydrogenase"/>
    <property type="match status" value="1"/>
</dbReference>
<dbReference type="Proteomes" id="UP001205105">
    <property type="component" value="Unassembled WGS sequence"/>
</dbReference>
<evidence type="ECO:0000259" key="2">
    <source>
        <dbReference type="PROSITE" id="PS50181"/>
    </source>
</evidence>
<dbReference type="EMBL" id="JADXDR010000122">
    <property type="protein sequence ID" value="KAI7838595.1"/>
    <property type="molecule type" value="Genomic_DNA"/>
</dbReference>
<gene>
    <name evidence="3" type="ORF">COHA_007603</name>
</gene>
<evidence type="ECO:0000256" key="1">
    <source>
        <dbReference type="SAM" id="MobiDB-lite"/>
    </source>
</evidence>
<feature type="compositionally biased region" description="Acidic residues" evidence="1">
    <location>
        <begin position="850"/>
        <end position="862"/>
    </location>
</feature>
<protein>
    <recommendedName>
        <fullName evidence="2">F-box domain-containing protein</fullName>
    </recommendedName>
</protein>
<proteinExistence type="predicted"/>
<dbReference type="Pfam" id="PF12937">
    <property type="entry name" value="F-box-like"/>
    <property type="match status" value="1"/>
</dbReference>